<evidence type="ECO:0000313" key="2">
    <source>
        <dbReference type="Proteomes" id="UP000003835"/>
    </source>
</evidence>
<sequence>MIHDLQINGIVKESLIKLNDSRLICVNTSRTDCHYQE</sequence>
<accession>B4VUA9</accession>
<dbReference type="Proteomes" id="UP000003835">
    <property type="component" value="Unassembled WGS sequence"/>
</dbReference>
<proteinExistence type="predicted"/>
<reference evidence="1 2" key="1">
    <citation type="submission" date="2008-07" db="EMBL/GenBank/DDBJ databases">
        <authorList>
            <person name="Tandeau de Marsac N."/>
            <person name="Ferriera S."/>
            <person name="Johnson J."/>
            <person name="Kravitz S."/>
            <person name="Beeson K."/>
            <person name="Sutton G."/>
            <person name="Rogers Y.-H."/>
            <person name="Friedman R."/>
            <person name="Frazier M."/>
            <person name="Venter J.C."/>
        </authorList>
    </citation>
    <scope>NUCLEOTIDE SEQUENCE [LARGE SCALE GENOMIC DNA]</scope>
    <source>
        <strain evidence="1 2">PCC 7420</strain>
    </source>
</reference>
<name>B4VUA9_9CYAN</name>
<keyword evidence="2" id="KW-1185">Reference proteome</keyword>
<dbReference type="HOGENOM" id="CLU_3342469_0_0_3"/>
<gene>
    <name evidence="1" type="ORF">MC7420_4005</name>
</gene>
<dbReference type="EMBL" id="DS989853">
    <property type="protein sequence ID" value="EDX74481.1"/>
    <property type="molecule type" value="Genomic_DNA"/>
</dbReference>
<dbReference type="AlphaFoldDB" id="B4VUA9"/>
<dbReference type="STRING" id="118168.MC7420_4005"/>
<organism evidence="1 2">
    <name type="scientific">Coleofasciculus chthonoplastes PCC 7420</name>
    <dbReference type="NCBI Taxonomy" id="118168"/>
    <lineage>
        <taxon>Bacteria</taxon>
        <taxon>Bacillati</taxon>
        <taxon>Cyanobacteriota</taxon>
        <taxon>Cyanophyceae</taxon>
        <taxon>Coleofasciculales</taxon>
        <taxon>Coleofasciculaceae</taxon>
        <taxon>Coleofasciculus</taxon>
    </lineage>
</organism>
<evidence type="ECO:0000313" key="1">
    <source>
        <dbReference type="EMBL" id="EDX74481.1"/>
    </source>
</evidence>
<protein>
    <submittedName>
        <fullName evidence="1">Uncharacterized protein</fullName>
    </submittedName>
</protein>